<geneLocation type="plasmid" evidence="1">
    <name>pVAPN1354</name>
</geneLocation>
<dbReference type="EMBL" id="KX443400">
    <property type="protein sequence ID" value="ARX59983.1"/>
    <property type="molecule type" value="Genomic_DNA"/>
</dbReference>
<sequence length="46" mass="5364">MSNDGSSYRSSMFHRYLNLGSVPAAKILRSVIPLRSMRRHLILRYL</sequence>
<protein>
    <submittedName>
        <fullName evidence="2">Uncharacterized protein</fullName>
    </submittedName>
</protein>
<evidence type="ECO:0000313" key="2">
    <source>
        <dbReference type="EMBL" id="ARX59983.1"/>
    </source>
</evidence>
<accession>A0A1Z1UX54</accession>
<evidence type="ECO:0000313" key="1">
    <source>
        <dbReference type="EMBL" id="ARX59835.1"/>
    </source>
</evidence>
<proteinExistence type="predicted"/>
<name>A0A1Z1UX54_RHOHA</name>
<reference evidence="2" key="1">
    <citation type="journal article" date="2017" name="Genome Biol. Evol.">
        <title>Comparative Genomics of Rhodococcus equi Virulence Plasmids Indicates Host-Driven Evolution of the vap Pathogenicity Island.</title>
        <authorList>
            <person name="MacArthur I."/>
            <person name="Anastasi E."/>
            <person name="Alvarez S."/>
            <person name="Scortti M."/>
            <person name="Vazquez-Boland J.A."/>
        </authorList>
    </citation>
    <scope>NUCLEOTIDE SEQUENCE</scope>
    <source>
        <strain evidence="1">PAM1354</strain>
        <strain evidence="2">PAM1557</strain>
        <plasmid evidence="1">pVAPN1354</plasmid>
        <plasmid evidence="2">pVAPN1557</plasmid>
    </source>
</reference>
<geneLocation type="plasmid" evidence="2">
    <name>pVAPN1557</name>
</geneLocation>
<dbReference type="EMBL" id="KX443399">
    <property type="protein sequence ID" value="ARX59835.1"/>
    <property type="molecule type" value="Genomic_DNA"/>
</dbReference>
<keyword evidence="2" id="KW-0614">Plasmid</keyword>
<gene>
    <name evidence="1" type="ORF">pVAPN1354_0860</name>
    <name evidence="2" type="ORF">pVAPN1557_0860</name>
</gene>
<dbReference type="AlphaFoldDB" id="A0A1Z1UX54"/>
<organism evidence="2">
    <name type="scientific">Rhodococcus hoagii</name>
    <name type="common">Corynebacterium equii</name>
    <dbReference type="NCBI Taxonomy" id="43767"/>
    <lineage>
        <taxon>Bacteria</taxon>
        <taxon>Bacillati</taxon>
        <taxon>Actinomycetota</taxon>
        <taxon>Actinomycetes</taxon>
        <taxon>Mycobacteriales</taxon>
        <taxon>Nocardiaceae</taxon>
        <taxon>Prescottella</taxon>
    </lineage>
</organism>